<keyword evidence="3" id="KW-1185">Reference proteome</keyword>
<proteinExistence type="predicted"/>
<sequence>MYAVKTIKIPVKMHGMFTERGEDPGAQTSANAHDVVAEPPADGDVGSADNRDISQYFREIDQNIEEATQNQELLGEPFGSDSLQVTPIPRQKDSYL</sequence>
<name>A0ABN9CPY9_9NEOB</name>
<comment type="caution">
    <text evidence="2">The sequence shown here is derived from an EMBL/GenBank/DDBJ whole genome shotgun (WGS) entry which is preliminary data.</text>
</comment>
<evidence type="ECO:0000313" key="3">
    <source>
        <dbReference type="Proteomes" id="UP001162483"/>
    </source>
</evidence>
<accession>A0ABN9CPY9</accession>
<feature type="region of interest" description="Disordered" evidence="1">
    <location>
        <begin position="68"/>
        <end position="96"/>
    </location>
</feature>
<organism evidence="2 3">
    <name type="scientific">Staurois parvus</name>
    <dbReference type="NCBI Taxonomy" id="386267"/>
    <lineage>
        <taxon>Eukaryota</taxon>
        <taxon>Metazoa</taxon>
        <taxon>Chordata</taxon>
        <taxon>Craniata</taxon>
        <taxon>Vertebrata</taxon>
        <taxon>Euteleostomi</taxon>
        <taxon>Amphibia</taxon>
        <taxon>Batrachia</taxon>
        <taxon>Anura</taxon>
        <taxon>Neobatrachia</taxon>
        <taxon>Ranoidea</taxon>
        <taxon>Ranidae</taxon>
        <taxon>Staurois</taxon>
    </lineage>
</organism>
<dbReference type="Proteomes" id="UP001162483">
    <property type="component" value="Unassembled WGS sequence"/>
</dbReference>
<protein>
    <submittedName>
        <fullName evidence="2">Uncharacterized protein</fullName>
    </submittedName>
</protein>
<evidence type="ECO:0000313" key="2">
    <source>
        <dbReference type="EMBL" id="CAI9561513.1"/>
    </source>
</evidence>
<feature type="non-terminal residue" evidence="2">
    <location>
        <position position="96"/>
    </location>
</feature>
<reference evidence="2" key="1">
    <citation type="submission" date="2023-05" db="EMBL/GenBank/DDBJ databases">
        <authorList>
            <person name="Stuckert A."/>
        </authorList>
    </citation>
    <scope>NUCLEOTIDE SEQUENCE</scope>
</reference>
<dbReference type="EMBL" id="CATNWA010011306">
    <property type="protein sequence ID" value="CAI9561513.1"/>
    <property type="molecule type" value="Genomic_DNA"/>
</dbReference>
<gene>
    <name evidence="2" type="ORF">SPARVUS_LOCUS5430193</name>
</gene>
<evidence type="ECO:0000256" key="1">
    <source>
        <dbReference type="SAM" id="MobiDB-lite"/>
    </source>
</evidence>